<reference evidence="1 2" key="1">
    <citation type="journal article" date="2021" name="Elife">
        <title>Chloroplast acquisition without the gene transfer in kleptoplastic sea slugs, Plakobranchus ocellatus.</title>
        <authorList>
            <person name="Maeda T."/>
            <person name="Takahashi S."/>
            <person name="Yoshida T."/>
            <person name="Shimamura S."/>
            <person name="Takaki Y."/>
            <person name="Nagai Y."/>
            <person name="Toyoda A."/>
            <person name="Suzuki Y."/>
            <person name="Arimoto A."/>
            <person name="Ishii H."/>
            <person name="Satoh N."/>
            <person name="Nishiyama T."/>
            <person name="Hasebe M."/>
            <person name="Maruyama T."/>
            <person name="Minagawa J."/>
            <person name="Obokata J."/>
            <person name="Shigenobu S."/>
        </authorList>
    </citation>
    <scope>NUCLEOTIDE SEQUENCE [LARGE SCALE GENOMIC DNA]</scope>
</reference>
<dbReference type="AlphaFoldDB" id="A0AAV4EPT5"/>
<accession>A0AAV4EPT5</accession>
<name>A0AAV4EPT5_9GAST</name>
<protein>
    <recommendedName>
        <fullName evidence="3">DEP domain-containing protein</fullName>
    </recommendedName>
</protein>
<sequence length="112" mass="12675">MPGHGSQVVRPQHQNRFDQVVGLCLYDVNMSTENDDMNVGTSRGWGEGVQMGPNYLKEECRVSKFLKATLTLRHSRQYEYKTGGSVAEWLARRTRDLEVAGSIPDYAMLQLP</sequence>
<comment type="caution">
    <text evidence="1">The sequence shown here is derived from an EMBL/GenBank/DDBJ whole genome shotgun (WGS) entry which is preliminary data.</text>
</comment>
<organism evidence="1 2">
    <name type="scientific">Elysia marginata</name>
    <dbReference type="NCBI Taxonomy" id="1093978"/>
    <lineage>
        <taxon>Eukaryota</taxon>
        <taxon>Metazoa</taxon>
        <taxon>Spiralia</taxon>
        <taxon>Lophotrochozoa</taxon>
        <taxon>Mollusca</taxon>
        <taxon>Gastropoda</taxon>
        <taxon>Heterobranchia</taxon>
        <taxon>Euthyneura</taxon>
        <taxon>Panpulmonata</taxon>
        <taxon>Sacoglossa</taxon>
        <taxon>Placobranchoidea</taxon>
        <taxon>Plakobranchidae</taxon>
        <taxon>Elysia</taxon>
    </lineage>
</organism>
<evidence type="ECO:0000313" key="1">
    <source>
        <dbReference type="EMBL" id="GFR63043.1"/>
    </source>
</evidence>
<keyword evidence="2" id="KW-1185">Reference proteome</keyword>
<evidence type="ECO:0008006" key="3">
    <source>
        <dbReference type="Google" id="ProtNLM"/>
    </source>
</evidence>
<dbReference type="Proteomes" id="UP000762676">
    <property type="component" value="Unassembled WGS sequence"/>
</dbReference>
<dbReference type="EMBL" id="BMAT01003824">
    <property type="protein sequence ID" value="GFR63043.1"/>
    <property type="molecule type" value="Genomic_DNA"/>
</dbReference>
<evidence type="ECO:0000313" key="2">
    <source>
        <dbReference type="Proteomes" id="UP000762676"/>
    </source>
</evidence>
<gene>
    <name evidence="1" type="ORF">ElyMa_001886200</name>
</gene>
<proteinExistence type="predicted"/>